<dbReference type="InterPro" id="IPR003583">
    <property type="entry name" value="Hlx-hairpin-Hlx_DNA-bd_motif"/>
</dbReference>
<feature type="binding site" evidence="11">
    <location>
        <begin position="33"/>
        <end position="37"/>
    </location>
    <ligand>
        <name>NAD(+)</name>
        <dbReference type="ChEBI" id="CHEBI:57540"/>
    </ligand>
</feature>
<dbReference type="Pfam" id="PF03120">
    <property type="entry name" value="OB_DNA_ligase"/>
    <property type="match status" value="1"/>
</dbReference>
<evidence type="ECO:0000256" key="6">
    <source>
        <dbReference type="ARBA" id="ARBA00022833"/>
    </source>
</evidence>
<feature type="domain" description="BRCT" evidence="13">
    <location>
        <begin position="592"/>
        <end position="672"/>
    </location>
</feature>
<dbReference type="PROSITE" id="PS01056">
    <property type="entry name" value="DNA_LIGASE_N2"/>
    <property type="match status" value="1"/>
</dbReference>
<dbReference type="Pfam" id="PF03119">
    <property type="entry name" value="DNA_ligase_ZBD"/>
    <property type="match status" value="1"/>
</dbReference>
<comment type="caution">
    <text evidence="11">Lacks conserved residue(s) required for the propagation of feature annotation.</text>
</comment>
<dbReference type="PROSITE" id="PS50172">
    <property type="entry name" value="BRCT"/>
    <property type="match status" value="1"/>
</dbReference>
<keyword evidence="5 11" id="KW-0227">DNA damage</keyword>
<gene>
    <name evidence="11 14" type="primary">ligA</name>
    <name evidence="14" type="ORF">ACFOEE_00020</name>
</gene>
<name>A0ABV7CEQ9_9GAMM</name>
<dbReference type="CDD" id="cd17748">
    <property type="entry name" value="BRCT_DNA_ligase_like"/>
    <property type="match status" value="1"/>
</dbReference>
<keyword evidence="11" id="KW-0464">Manganese</keyword>
<evidence type="ECO:0000259" key="13">
    <source>
        <dbReference type="PROSITE" id="PS50172"/>
    </source>
</evidence>
<evidence type="ECO:0000256" key="5">
    <source>
        <dbReference type="ARBA" id="ARBA00022763"/>
    </source>
</evidence>
<dbReference type="NCBIfam" id="TIGR00575">
    <property type="entry name" value="dnlj"/>
    <property type="match status" value="1"/>
</dbReference>
<dbReference type="EC" id="6.5.1.2" evidence="11 12"/>
<dbReference type="NCBIfam" id="NF005932">
    <property type="entry name" value="PRK07956.1"/>
    <property type="match status" value="1"/>
</dbReference>
<evidence type="ECO:0000256" key="1">
    <source>
        <dbReference type="ARBA" id="ARBA00004067"/>
    </source>
</evidence>
<evidence type="ECO:0000256" key="8">
    <source>
        <dbReference type="ARBA" id="ARBA00023027"/>
    </source>
</evidence>
<dbReference type="Pfam" id="PF14520">
    <property type="entry name" value="HHH_5"/>
    <property type="match status" value="1"/>
</dbReference>
<keyword evidence="7 11" id="KW-0460">Magnesium</keyword>
<dbReference type="Gene3D" id="3.40.50.10190">
    <property type="entry name" value="BRCT domain"/>
    <property type="match status" value="1"/>
</dbReference>
<feature type="binding site" evidence="11">
    <location>
        <position position="409"/>
    </location>
    <ligand>
        <name>Zn(2+)</name>
        <dbReference type="ChEBI" id="CHEBI:29105"/>
    </ligand>
</feature>
<dbReference type="InterPro" id="IPR004149">
    <property type="entry name" value="Znf_DNAligase_C4"/>
</dbReference>
<dbReference type="SMART" id="SM00532">
    <property type="entry name" value="LIGANc"/>
    <property type="match status" value="1"/>
</dbReference>
<keyword evidence="4 11" id="KW-0479">Metal-binding</keyword>
<dbReference type="CDD" id="cd00114">
    <property type="entry name" value="LIGANc"/>
    <property type="match status" value="1"/>
</dbReference>
<dbReference type="InterPro" id="IPR013840">
    <property type="entry name" value="DNAligase_N"/>
</dbReference>
<evidence type="ECO:0000256" key="3">
    <source>
        <dbReference type="ARBA" id="ARBA00022705"/>
    </source>
</evidence>
<feature type="active site" description="N6-AMP-lysine intermediate" evidence="11">
    <location>
        <position position="116"/>
    </location>
</feature>
<dbReference type="InterPro" id="IPR010994">
    <property type="entry name" value="RuvA_2-like"/>
</dbReference>
<feature type="binding site" evidence="11">
    <location>
        <position position="433"/>
    </location>
    <ligand>
        <name>Zn(2+)</name>
        <dbReference type="ChEBI" id="CHEBI:29105"/>
    </ligand>
</feature>
<dbReference type="Gene3D" id="3.30.470.30">
    <property type="entry name" value="DNA ligase/mRNA capping enzyme"/>
    <property type="match status" value="1"/>
</dbReference>
<comment type="catalytic activity">
    <reaction evidence="10 11 12">
        <text>NAD(+) + (deoxyribonucleotide)n-3'-hydroxyl + 5'-phospho-(deoxyribonucleotide)m = (deoxyribonucleotide)n+m + AMP + beta-nicotinamide D-nucleotide.</text>
        <dbReference type="EC" id="6.5.1.2"/>
    </reaction>
</comment>
<proteinExistence type="inferred from homology"/>
<dbReference type="InterPro" id="IPR033136">
    <property type="entry name" value="DNA_ligase_CS"/>
</dbReference>
<dbReference type="SUPFAM" id="SSF47781">
    <property type="entry name" value="RuvA domain 2-like"/>
    <property type="match status" value="1"/>
</dbReference>
<keyword evidence="15" id="KW-1185">Reference proteome</keyword>
<dbReference type="HAMAP" id="MF_01588">
    <property type="entry name" value="DNA_ligase_A"/>
    <property type="match status" value="1"/>
</dbReference>
<dbReference type="Gene3D" id="2.40.50.140">
    <property type="entry name" value="Nucleic acid-binding proteins"/>
    <property type="match status" value="1"/>
</dbReference>
<evidence type="ECO:0000256" key="4">
    <source>
        <dbReference type="ARBA" id="ARBA00022723"/>
    </source>
</evidence>
<dbReference type="InterPro" id="IPR001679">
    <property type="entry name" value="DNA_ligase"/>
</dbReference>
<evidence type="ECO:0000256" key="2">
    <source>
        <dbReference type="ARBA" id="ARBA00022598"/>
    </source>
</evidence>
<dbReference type="InterPro" id="IPR018239">
    <property type="entry name" value="DNA_ligase_AS"/>
</dbReference>
<feature type="binding site" evidence="11">
    <location>
        <position position="315"/>
    </location>
    <ligand>
        <name>NAD(+)</name>
        <dbReference type="ChEBI" id="CHEBI:57540"/>
    </ligand>
</feature>
<dbReference type="InterPro" id="IPR013839">
    <property type="entry name" value="DNAligase_adenylation"/>
</dbReference>
<feature type="binding site" evidence="11">
    <location>
        <position position="114"/>
    </location>
    <ligand>
        <name>NAD(+)</name>
        <dbReference type="ChEBI" id="CHEBI:57540"/>
    </ligand>
</feature>
<evidence type="ECO:0000256" key="9">
    <source>
        <dbReference type="ARBA" id="ARBA00023204"/>
    </source>
</evidence>
<dbReference type="InterPro" id="IPR001357">
    <property type="entry name" value="BRCT_dom"/>
</dbReference>
<feature type="binding site" evidence="11">
    <location>
        <position position="412"/>
    </location>
    <ligand>
        <name>Zn(2+)</name>
        <dbReference type="ChEBI" id="CHEBI:29105"/>
    </ligand>
</feature>
<dbReference type="SMART" id="SM00292">
    <property type="entry name" value="BRCT"/>
    <property type="match status" value="1"/>
</dbReference>
<dbReference type="Proteomes" id="UP001595453">
    <property type="component" value="Unassembled WGS sequence"/>
</dbReference>
<dbReference type="RefSeq" id="WP_377119581.1">
    <property type="nucleotide sequence ID" value="NZ_JBHRSD010000001.1"/>
</dbReference>
<accession>A0ABV7CEQ9</accession>
<comment type="function">
    <text evidence="1 11">DNA ligase that catalyzes the formation of phosphodiester linkages between 5'-phosphoryl and 3'-hydroxyl groups in double-stranded DNA using NAD as a coenzyme and as the energy source for the reaction. It is essential for DNA replication and repair of damaged DNA.</text>
</comment>
<comment type="caution">
    <text evidence="14">The sequence shown here is derived from an EMBL/GenBank/DDBJ whole genome shotgun (WGS) entry which is preliminary data.</text>
</comment>
<dbReference type="InterPro" id="IPR036420">
    <property type="entry name" value="BRCT_dom_sf"/>
</dbReference>
<feature type="binding site" evidence="11">
    <location>
        <position position="174"/>
    </location>
    <ligand>
        <name>NAD(+)</name>
        <dbReference type="ChEBI" id="CHEBI:57540"/>
    </ligand>
</feature>
<keyword evidence="8 11" id="KW-0520">NAD</keyword>
<dbReference type="SUPFAM" id="SSF56091">
    <property type="entry name" value="DNA ligase/mRNA capping enzyme, catalytic domain"/>
    <property type="match status" value="1"/>
</dbReference>
<dbReference type="PIRSF" id="PIRSF001604">
    <property type="entry name" value="LigA"/>
    <property type="match status" value="1"/>
</dbReference>
<dbReference type="SUPFAM" id="SSF52113">
    <property type="entry name" value="BRCT domain"/>
    <property type="match status" value="1"/>
</dbReference>
<comment type="similarity">
    <text evidence="11">Belongs to the NAD-dependent DNA ligase family. LigA subfamily.</text>
</comment>
<sequence>MSESILQQIHTLRAQLEEFNYQYYVLDNPTVPDAEYDRVMRELTALEAAHPEYQSVDSPSQKVGGMALAKFDQVTHSIPMLSLDNAFDDAEFTAFNRRLKERLLVSQDVAFCCEPKLDGLAVSIVYRDGVLVQAATRGDGQVGENITENVKTIRNVPLRLRGENLPAVLEVRGEVFMDSAGFARLNQDAQAKGDKTFANPRNAAAGSLRQLDPKITAKRPLSFYAYSIGLVEGVTLAETHHAQLMQLKDYGLPVCPEIKLVNDSQAALAYYQDILARRAALPYEIDGVVIKVNSKAQQQQLGFVARAPRWAIAFKFPAQEELTQLLDVEFQVGRTGAITPVARLEPVFVGGVTVSNATLHNGDEIDRLGVKIGDTVIIRRAGDVIPQITQVILERRPSDAREIVFPATCPVCDSHVEKIEGEAVARCTGGLVCRAQRKEAIKHFASRKALDVDGLGDKIVEQLVDRELIKTPADLFSLRQGHFESLERMGPKSAQNLVAALEAAKTTTLAKFLYALGIREVGEATAQNIANHYRTLENISAASIDSLQEVSDVGIVVAKHIHAFFAEPHNQAVVNELLAQGIHWPVIAEKSAAEAPLAGLTYVLTGTLSQLNRDDAKARLQALGAKVAGSVSKNTDALIAGEKAGSKLTKAAELGVPVLDEAGLIALFAEHE</sequence>
<evidence type="ECO:0000256" key="11">
    <source>
        <dbReference type="HAMAP-Rule" id="MF_01588"/>
    </source>
</evidence>
<dbReference type="InterPro" id="IPR004150">
    <property type="entry name" value="NAD_DNA_ligase_OB"/>
</dbReference>
<dbReference type="Pfam" id="PF12826">
    <property type="entry name" value="HHH_2"/>
    <property type="match status" value="1"/>
</dbReference>
<dbReference type="PANTHER" id="PTHR23389">
    <property type="entry name" value="CHROMOSOME TRANSMISSION FIDELITY FACTOR 18"/>
    <property type="match status" value="1"/>
</dbReference>
<dbReference type="Gene3D" id="1.10.150.20">
    <property type="entry name" value="5' to 3' exonuclease, C-terminal subdomain"/>
    <property type="match status" value="2"/>
</dbReference>
<feature type="binding site" evidence="11">
    <location>
        <begin position="82"/>
        <end position="83"/>
    </location>
    <ligand>
        <name>NAD(+)</name>
        <dbReference type="ChEBI" id="CHEBI:57540"/>
    </ligand>
</feature>
<feature type="binding site" evidence="11">
    <location>
        <position position="291"/>
    </location>
    <ligand>
        <name>NAD(+)</name>
        <dbReference type="ChEBI" id="CHEBI:57540"/>
    </ligand>
</feature>
<comment type="cofactor">
    <cofactor evidence="11">
        <name>Mg(2+)</name>
        <dbReference type="ChEBI" id="CHEBI:18420"/>
    </cofactor>
    <cofactor evidence="11">
        <name>Mn(2+)</name>
        <dbReference type="ChEBI" id="CHEBI:29035"/>
    </cofactor>
</comment>
<protein>
    <recommendedName>
        <fullName evidence="11 12">DNA ligase</fullName>
        <ecNumber evidence="11 12">6.5.1.2</ecNumber>
    </recommendedName>
    <alternativeName>
        <fullName evidence="11">Polydeoxyribonucleotide synthase [NAD(+)]</fullName>
    </alternativeName>
</protein>
<evidence type="ECO:0000256" key="12">
    <source>
        <dbReference type="RuleBase" id="RU000618"/>
    </source>
</evidence>
<keyword evidence="3 11" id="KW-0235">DNA replication</keyword>
<keyword evidence="6 11" id="KW-0862">Zinc</keyword>
<organism evidence="14 15">
    <name type="scientific">Pseudoalteromonas fenneropenaei</name>
    <dbReference type="NCBI Taxonomy" id="1737459"/>
    <lineage>
        <taxon>Bacteria</taxon>
        <taxon>Pseudomonadati</taxon>
        <taxon>Pseudomonadota</taxon>
        <taxon>Gammaproteobacteria</taxon>
        <taxon>Alteromonadales</taxon>
        <taxon>Pseudoalteromonadaceae</taxon>
        <taxon>Pseudoalteromonas</taxon>
    </lineage>
</organism>
<evidence type="ECO:0000256" key="10">
    <source>
        <dbReference type="ARBA" id="ARBA00034005"/>
    </source>
</evidence>
<dbReference type="SMART" id="SM00278">
    <property type="entry name" value="HhH1"/>
    <property type="match status" value="4"/>
</dbReference>
<evidence type="ECO:0000256" key="7">
    <source>
        <dbReference type="ARBA" id="ARBA00022842"/>
    </source>
</evidence>
<dbReference type="SUPFAM" id="SSF50249">
    <property type="entry name" value="Nucleic acid-binding proteins"/>
    <property type="match status" value="1"/>
</dbReference>
<evidence type="ECO:0000313" key="15">
    <source>
        <dbReference type="Proteomes" id="UP001595453"/>
    </source>
</evidence>
<dbReference type="Gene3D" id="1.10.287.610">
    <property type="entry name" value="Helix hairpin bin"/>
    <property type="match status" value="1"/>
</dbReference>
<dbReference type="PROSITE" id="PS01055">
    <property type="entry name" value="DNA_LIGASE_N1"/>
    <property type="match status" value="1"/>
</dbReference>
<keyword evidence="9 11" id="KW-0234">DNA repair</keyword>
<keyword evidence="2 11" id="KW-0436">Ligase</keyword>
<dbReference type="InterPro" id="IPR012340">
    <property type="entry name" value="NA-bd_OB-fold"/>
</dbReference>
<dbReference type="Gene3D" id="6.20.10.30">
    <property type="match status" value="1"/>
</dbReference>
<dbReference type="InterPro" id="IPR041663">
    <property type="entry name" value="DisA/LigA_HHH"/>
</dbReference>
<dbReference type="PANTHER" id="PTHR23389:SF9">
    <property type="entry name" value="DNA LIGASE"/>
    <property type="match status" value="1"/>
</dbReference>
<dbReference type="GO" id="GO:0003911">
    <property type="term" value="F:DNA ligase (NAD+) activity"/>
    <property type="evidence" value="ECO:0007669"/>
    <property type="project" value="UniProtKB-EC"/>
</dbReference>
<reference evidence="15" key="1">
    <citation type="journal article" date="2019" name="Int. J. Syst. Evol. Microbiol.">
        <title>The Global Catalogue of Microorganisms (GCM) 10K type strain sequencing project: providing services to taxonomists for standard genome sequencing and annotation.</title>
        <authorList>
            <consortium name="The Broad Institute Genomics Platform"/>
            <consortium name="The Broad Institute Genome Sequencing Center for Infectious Disease"/>
            <person name="Wu L."/>
            <person name="Ma J."/>
        </authorList>
    </citation>
    <scope>NUCLEOTIDE SEQUENCE [LARGE SCALE GENOMIC DNA]</scope>
    <source>
        <strain evidence="15">KCTC 42730</strain>
    </source>
</reference>
<dbReference type="Pfam" id="PF00533">
    <property type="entry name" value="BRCT"/>
    <property type="match status" value="1"/>
</dbReference>
<dbReference type="EMBL" id="JBHRSD010000001">
    <property type="protein sequence ID" value="MFC3030916.1"/>
    <property type="molecule type" value="Genomic_DNA"/>
</dbReference>
<dbReference type="Pfam" id="PF01653">
    <property type="entry name" value="DNA_ligase_aden"/>
    <property type="match status" value="1"/>
</dbReference>
<evidence type="ECO:0000313" key="14">
    <source>
        <dbReference type="EMBL" id="MFC3030916.1"/>
    </source>
</evidence>
<feature type="binding site" evidence="11">
    <location>
        <position position="137"/>
    </location>
    <ligand>
        <name>NAD(+)</name>
        <dbReference type="ChEBI" id="CHEBI:57540"/>
    </ligand>
</feature>